<gene>
    <name evidence="1" type="ORF">TKK_008245</name>
</gene>
<comment type="caution">
    <text evidence="1">The sequence shown here is derived from an EMBL/GenBank/DDBJ whole genome shotgun (WGS) entry which is preliminary data.</text>
</comment>
<dbReference type="AlphaFoldDB" id="A0ABD2WYE9"/>
<dbReference type="Proteomes" id="UP001627154">
    <property type="component" value="Unassembled WGS sequence"/>
</dbReference>
<evidence type="ECO:0000313" key="2">
    <source>
        <dbReference type="Proteomes" id="UP001627154"/>
    </source>
</evidence>
<evidence type="ECO:0000313" key="1">
    <source>
        <dbReference type="EMBL" id="KAL3398016.1"/>
    </source>
</evidence>
<keyword evidence="2" id="KW-1185">Reference proteome</keyword>
<organism evidence="1 2">
    <name type="scientific">Trichogramma kaykai</name>
    <dbReference type="NCBI Taxonomy" id="54128"/>
    <lineage>
        <taxon>Eukaryota</taxon>
        <taxon>Metazoa</taxon>
        <taxon>Ecdysozoa</taxon>
        <taxon>Arthropoda</taxon>
        <taxon>Hexapoda</taxon>
        <taxon>Insecta</taxon>
        <taxon>Pterygota</taxon>
        <taxon>Neoptera</taxon>
        <taxon>Endopterygota</taxon>
        <taxon>Hymenoptera</taxon>
        <taxon>Apocrita</taxon>
        <taxon>Proctotrupomorpha</taxon>
        <taxon>Chalcidoidea</taxon>
        <taxon>Trichogrammatidae</taxon>
        <taxon>Trichogramma</taxon>
    </lineage>
</organism>
<name>A0ABD2WYE9_9HYME</name>
<accession>A0ABD2WYE9</accession>
<protein>
    <submittedName>
        <fullName evidence="1">Uncharacterized protein</fullName>
    </submittedName>
</protein>
<proteinExistence type="predicted"/>
<dbReference type="EMBL" id="JBJJXI010000060">
    <property type="protein sequence ID" value="KAL3398016.1"/>
    <property type="molecule type" value="Genomic_DNA"/>
</dbReference>
<reference evidence="1 2" key="1">
    <citation type="journal article" date="2024" name="bioRxiv">
        <title>A reference genome for Trichogramma kaykai: A tiny desert-dwelling parasitoid wasp with competing sex-ratio distorters.</title>
        <authorList>
            <person name="Culotta J."/>
            <person name="Lindsey A.R."/>
        </authorList>
    </citation>
    <scope>NUCLEOTIDE SEQUENCE [LARGE SCALE GENOMIC DNA]</scope>
    <source>
        <strain evidence="1 2">KSX58</strain>
    </source>
</reference>
<sequence length="259" mass="29717">MMKNTRRSIDCKGNYEVRLLESLGGRVSKRGRENQREENRSSSARAFSIRTDVVLLRDFNLENVDSLDSLDSHQHYKFTHVRGVLTFSRVTDTDSGSGSITTSRSPRRGLTRLAIDGAQHSHDGVGSENHTHKRAPDVRAKALLGRMTAPEARTTLTRRQQKRRSTHRQCRHLTRFDVIEVDDFNNLITQCKGDAGLKFYVTLENIFEIINFAISSRHETYHKKNSREGRNLRRSCLCYIPSKSEEYEKSSMVSQKTSK</sequence>